<name>A0A840MX39_9BRAD</name>
<dbReference type="RefSeq" id="WP_184083151.1">
    <property type="nucleotide sequence ID" value="NZ_JACHIJ010000002.1"/>
</dbReference>
<protein>
    <submittedName>
        <fullName evidence="1">L-alanine-DL-glutamate epimerase-like enolase superfamily enzyme</fullName>
    </submittedName>
</protein>
<organism evidence="1 2">
    <name type="scientific">Afipia massiliensis</name>
    <dbReference type="NCBI Taxonomy" id="211460"/>
    <lineage>
        <taxon>Bacteria</taxon>
        <taxon>Pseudomonadati</taxon>
        <taxon>Pseudomonadota</taxon>
        <taxon>Alphaproteobacteria</taxon>
        <taxon>Hyphomicrobiales</taxon>
        <taxon>Nitrobacteraceae</taxon>
        <taxon>Afipia</taxon>
    </lineage>
</organism>
<reference evidence="1 2" key="1">
    <citation type="submission" date="2020-08" db="EMBL/GenBank/DDBJ databases">
        <title>Genomic Encyclopedia of Type Strains, Phase IV (KMG-IV): sequencing the most valuable type-strain genomes for metagenomic binning, comparative biology and taxonomic classification.</title>
        <authorList>
            <person name="Goeker M."/>
        </authorList>
    </citation>
    <scope>NUCLEOTIDE SEQUENCE [LARGE SCALE GENOMIC DNA]</scope>
    <source>
        <strain evidence="1 2">DSM 17498</strain>
    </source>
</reference>
<gene>
    <name evidence="1" type="ORF">HNQ36_001274</name>
</gene>
<evidence type="ECO:0000313" key="2">
    <source>
        <dbReference type="Proteomes" id="UP000521227"/>
    </source>
</evidence>
<proteinExistence type="predicted"/>
<accession>A0A840MX39</accession>
<dbReference type="AlphaFoldDB" id="A0A840MX39"/>
<comment type="caution">
    <text evidence="1">The sequence shown here is derived from an EMBL/GenBank/DDBJ whole genome shotgun (WGS) entry which is preliminary data.</text>
</comment>
<evidence type="ECO:0000313" key="1">
    <source>
        <dbReference type="EMBL" id="MBB5051320.1"/>
    </source>
</evidence>
<dbReference type="EMBL" id="JACHIJ010000002">
    <property type="protein sequence ID" value="MBB5051320.1"/>
    <property type="molecule type" value="Genomic_DNA"/>
</dbReference>
<dbReference type="Proteomes" id="UP000521227">
    <property type="component" value="Unassembled WGS sequence"/>
</dbReference>
<sequence>MAGKSLVGVGAAGFLIASLVPVMAMANNLAVNTGTHIPMRPHVNLNATINLGVKARTFHDLDLSEACRADQRIKTKGKREWRCRQDR</sequence>